<gene>
    <name evidence="3" type="ORF">C7460_13733</name>
</gene>
<evidence type="ECO:0000256" key="1">
    <source>
        <dbReference type="ARBA" id="ARBA00022975"/>
    </source>
</evidence>
<dbReference type="Gene3D" id="2.30.40.10">
    <property type="entry name" value="Urease, subunit C, domain 1"/>
    <property type="match status" value="1"/>
</dbReference>
<dbReference type="GO" id="GO:0004151">
    <property type="term" value="F:dihydroorotase activity"/>
    <property type="evidence" value="ECO:0007669"/>
    <property type="project" value="InterPro"/>
</dbReference>
<sequence>MSFVLANAQIIDIRSAFNGQQVDVLIEDGRIAEIGLQLKGDDVYDLEGKPLSPGFFDLFAQFGEPGNEHKEDIDSGILSARHAGFTDVCLIPNTDPVIETKGDVKFLLSRSGEGVSLHALAAASEGCKGENLTEIIDLHTAGAVAFTDGLNPIWNAELLLKVLQYLQKFDGMLITRPKDVHLAQHAQMHEGLVSTTLGMNGEPSVSEEISIKRDLDILRYAGGKIHFTHLSTAGGVALIQAAKAEGLAVTCDVALAQLLYTDQDLVGYDANFKVDPPLRTEEDRLVLLEGIRSGVIDAIVSSHQPHDPECKELEFDLASFGMNAYSSFVSDLLVLTKDLSLELIIDKLTHGPRSVLGLPEISITEGSEARFTLLDPEVKWTLKRGSNPSKSQNSPRFNQELKGKSLGVYQSGLYLNN</sequence>
<dbReference type="GO" id="GO:0005737">
    <property type="term" value="C:cytoplasm"/>
    <property type="evidence" value="ECO:0007669"/>
    <property type="project" value="TreeGrafter"/>
</dbReference>
<reference evidence="3 4" key="1">
    <citation type="submission" date="2018-07" db="EMBL/GenBank/DDBJ databases">
        <title>Genomic Encyclopedia of Type Strains, Phase IV (KMG-IV): sequencing the most valuable type-strain genomes for metagenomic binning, comparative biology and taxonomic classification.</title>
        <authorList>
            <person name="Goeker M."/>
        </authorList>
    </citation>
    <scope>NUCLEOTIDE SEQUENCE [LARGE SCALE GENOMIC DNA]</scope>
    <source>
        <strain evidence="3 4">DSM 4134</strain>
    </source>
</reference>
<dbReference type="SUPFAM" id="SSF51338">
    <property type="entry name" value="Composite domain of metallo-dependent hydrolases"/>
    <property type="match status" value="1"/>
</dbReference>
<evidence type="ECO:0000259" key="2">
    <source>
        <dbReference type="Pfam" id="PF12890"/>
    </source>
</evidence>
<dbReference type="GO" id="GO:0006221">
    <property type="term" value="P:pyrimidine nucleotide biosynthetic process"/>
    <property type="evidence" value="ECO:0007669"/>
    <property type="project" value="UniProtKB-KW"/>
</dbReference>
<evidence type="ECO:0000313" key="3">
    <source>
        <dbReference type="EMBL" id="RED91763.1"/>
    </source>
</evidence>
<dbReference type="AlphaFoldDB" id="A0A3D9KXM3"/>
<dbReference type="InterPro" id="IPR004722">
    <property type="entry name" value="DHOase"/>
</dbReference>
<evidence type="ECO:0000313" key="4">
    <source>
        <dbReference type="Proteomes" id="UP000256779"/>
    </source>
</evidence>
<dbReference type="InterPro" id="IPR024403">
    <property type="entry name" value="DHOase_cat"/>
</dbReference>
<feature type="domain" description="Dihydroorotase catalytic" evidence="2">
    <location>
        <begin position="49"/>
        <end position="232"/>
    </location>
</feature>
<dbReference type="GO" id="GO:0004038">
    <property type="term" value="F:allantoinase activity"/>
    <property type="evidence" value="ECO:0007669"/>
    <property type="project" value="TreeGrafter"/>
</dbReference>
<dbReference type="NCBIfam" id="TIGR00857">
    <property type="entry name" value="pyrC_multi"/>
    <property type="match status" value="1"/>
</dbReference>
<dbReference type="InterPro" id="IPR050138">
    <property type="entry name" value="DHOase/Allantoinase_Hydrolase"/>
</dbReference>
<dbReference type="GO" id="GO:0006145">
    <property type="term" value="P:purine nucleobase catabolic process"/>
    <property type="evidence" value="ECO:0007669"/>
    <property type="project" value="TreeGrafter"/>
</dbReference>
<dbReference type="OrthoDB" id="9765462at2"/>
<dbReference type="SUPFAM" id="SSF51556">
    <property type="entry name" value="Metallo-dependent hydrolases"/>
    <property type="match status" value="1"/>
</dbReference>
<name>A0A3D9KXM3_MARFU</name>
<dbReference type="Pfam" id="PF12890">
    <property type="entry name" value="DHOase"/>
    <property type="match status" value="1"/>
</dbReference>
<protein>
    <submittedName>
        <fullName evidence="3">Dihydroorotase</fullName>
    </submittedName>
</protein>
<organism evidence="3 4">
    <name type="scientific">Marinoscillum furvescens DSM 4134</name>
    <dbReference type="NCBI Taxonomy" id="1122208"/>
    <lineage>
        <taxon>Bacteria</taxon>
        <taxon>Pseudomonadati</taxon>
        <taxon>Bacteroidota</taxon>
        <taxon>Cytophagia</taxon>
        <taxon>Cytophagales</taxon>
        <taxon>Reichenbachiellaceae</taxon>
        <taxon>Marinoscillum</taxon>
    </lineage>
</organism>
<dbReference type="EMBL" id="QREG01000037">
    <property type="protein sequence ID" value="RED91763.1"/>
    <property type="molecule type" value="Genomic_DNA"/>
</dbReference>
<keyword evidence="1" id="KW-0665">Pyrimidine biosynthesis</keyword>
<proteinExistence type="predicted"/>
<dbReference type="InterPro" id="IPR011059">
    <property type="entry name" value="Metal-dep_hydrolase_composite"/>
</dbReference>
<dbReference type="PANTHER" id="PTHR43668:SF2">
    <property type="entry name" value="ALLANTOINASE"/>
    <property type="match status" value="1"/>
</dbReference>
<dbReference type="GO" id="GO:0046872">
    <property type="term" value="F:metal ion binding"/>
    <property type="evidence" value="ECO:0007669"/>
    <property type="project" value="InterPro"/>
</dbReference>
<dbReference type="Gene3D" id="3.20.20.140">
    <property type="entry name" value="Metal-dependent hydrolases"/>
    <property type="match status" value="1"/>
</dbReference>
<dbReference type="PANTHER" id="PTHR43668">
    <property type="entry name" value="ALLANTOINASE"/>
    <property type="match status" value="1"/>
</dbReference>
<dbReference type="Proteomes" id="UP000256779">
    <property type="component" value="Unassembled WGS sequence"/>
</dbReference>
<dbReference type="RefSeq" id="WP_115870478.1">
    <property type="nucleotide sequence ID" value="NZ_QREG01000037.1"/>
</dbReference>
<dbReference type="InterPro" id="IPR032466">
    <property type="entry name" value="Metal_Hydrolase"/>
</dbReference>
<accession>A0A3D9KXM3</accession>
<keyword evidence="4" id="KW-1185">Reference proteome</keyword>
<comment type="caution">
    <text evidence="3">The sequence shown here is derived from an EMBL/GenBank/DDBJ whole genome shotgun (WGS) entry which is preliminary data.</text>
</comment>
<dbReference type="CDD" id="cd01317">
    <property type="entry name" value="DHOase_IIa"/>
    <property type="match status" value="1"/>
</dbReference>